<name>A0ABZ0JVD2_9GAMM</name>
<organism evidence="2 3">
    <name type="scientific">Shewanella youngdeokensis</name>
    <dbReference type="NCBI Taxonomy" id="2999068"/>
    <lineage>
        <taxon>Bacteria</taxon>
        <taxon>Pseudomonadati</taxon>
        <taxon>Pseudomonadota</taxon>
        <taxon>Gammaproteobacteria</taxon>
        <taxon>Alteromonadales</taxon>
        <taxon>Shewanellaceae</taxon>
        <taxon>Shewanella</taxon>
    </lineage>
</organism>
<keyword evidence="1" id="KW-0472">Membrane</keyword>
<evidence type="ECO:0000313" key="2">
    <source>
        <dbReference type="EMBL" id="WOT04153.1"/>
    </source>
</evidence>
<dbReference type="RefSeq" id="WP_310471783.1">
    <property type="nucleotide sequence ID" value="NZ_CP136522.1"/>
</dbReference>
<proteinExistence type="predicted"/>
<accession>A0ABZ0JVD2</accession>
<keyword evidence="1" id="KW-0812">Transmembrane</keyword>
<feature type="transmembrane region" description="Helical" evidence="1">
    <location>
        <begin position="51"/>
        <end position="82"/>
    </location>
</feature>
<feature type="transmembrane region" description="Helical" evidence="1">
    <location>
        <begin position="12"/>
        <end position="31"/>
    </location>
</feature>
<keyword evidence="1" id="KW-1133">Transmembrane helix</keyword>
<keyword evidence="3" id="KW-1185">Reference proteome</keyword>
<evidence type="ECO:0000313" key="3">
    <source>
        <dbReference type="Proteomes" id="UP001529491"/>
    </source>
</evidence>
<gene>
    <name evidence="2" type="ORF">RGE70_12520</name>
</gene>
<reference evidence="2 3" key="1">
    <citation type="submission" date="2023-10" db="EMBL/GenBank/DDBJ databases">
        <title>Complete genome sequence of Shewanella sp. DAU334.</title>
        <authorList>
            <person name="Lee Y.-S."/>
            <person name="Jeong H.-R."/>
            <person name="Hwang E.-J."/>
            <person name="Choi Y.-L."/>
            <person name="Kim G.-D."/>
        </authorList>
    </citation>
    <scope>NUCLEOTIDE SEQUENCE [LARGE SCALE GENOMIC DNA]</scope>
    <source>
        <strain evidence="2 3">DAU334</strain>
    </source>
</reference>
<evidence type="ECO:0000256" key="1">
    <source>
        <dbReference type="SAM" id="Phobius"/>
    </source>
</evidence>
<dbReference type="Proteomes" id="UP001529491">
    <property type="component" value="Chromosome"/>
</dbReference>
<dbReference type="EMBL" id="CP136522">
    <property type="protein sequence ID" value="WOT04153.1"/>
    <property type="molecule type" value="Genomic_DNA"/>
</dbReference>
<sequence>MKHVTEQWKSRSLIIMVISLVVCALLWTLSLTDWAAAMNVAVSEPHEKPDASALMIGVVSLVKVMVLTLVPAALCLGILRIINMISRFIKVRIHSTNA</sequence>
<protein>
    <submittedName>
        <fullName evidence="2">Uncharacterized protein</fullName>
    </submittedName>
</protein>